<gene>
    <name evidence="1" type="ORF">SBA1_20085</name>
</gene>
<evidence type="ECO:0008006" key="3">
    <source>
        <dbReference type="Google" id="ProtNLM"/>
    </source>
</evidence>
<evidence type="ECO:0000313" key="1">
    <source>
        <dbReference type="EMBL" id="SPF38385.1"/>
    </source>
</evidence>
<dbReference type="SUPFAM" id="SSF142906">
    <property type="entry name" value="YjbR-like"/>
    <property type="match status" value="1"/>
</dbReference>
<reference evidence="2" key="1">
    <citation type="submission" date="2018-02" db="EMBL/GenBank/DDBJ databases">
        <authorList>
            <person name="Hausmann B."/>
        </authorList>
    </citation>
    <scope>NUCLEOTIDE SEQUENCE [LARGE SCALE GENOMIC DNA]</scope>
    <source>
        <strain evidence="2">Peat soil MAG SbA1</strain>
    </source>
</reference>
<name>A0A2U3KFD7_9BACT</name>
<dbReference type="Gene3D" id="3.90.1150.30">
    <property type="match status" value="1"/>
</dbReference>
<dbReference type="InterPro" id="IPR038056">
    <property type="entry name" value="YjbR-like_sf"/>
</dbReference>
<dbReference type="EMBL" id="OMOD01000111">
    <property type="protein sequence ID" value="SPF38385.1"/>
    <property type="molecule type" value="Genomic_DNA"/>
</dbReference>
<protein>
    <recommendedName>
        <fullName evidence="3">MmcQ/YjbR family DNA-binding protein</fullName>
    </recommendedName>
</protein>
<dbReference type="OrthoDB" id="277063at2"/>
<accession>A0A2U3KFD7</accession>
<dbReference type="InterPro" id="IPR058532">
    <property type="entry name" value="YjbR/MT2646/Rv2570-like"/>
</dbReference>
<evidence type="ECO:0000313" key="2">
    <source>
        <dbReference type="Proteomes" id="UP000238701"/>
    </source>
</evidence>
<sequence>MTANDFRKIALSLPKAEEHSHMDHPDFRVAGKIFATLGYPDKSRGMVKLSPEEQHYFSKDYPDVFIPVKGAWGRRGATSVILKSAKKEALTKAIHAAWRNTAPKRLLGK</sequence>
<dbReference type="Proteomes" id="UP000238701">
    <property type="component" value="Unassembled WGS sequence"/>
</dbReference>
<organism evidence="1 2">
    <name type="scientific">Candidatus Sulfotelmatobacter kueseliae</name>
    <dbReference type="NCBI Taxonomy" id="2042962"/>
    <lineage>
        <taxon>Bacteria</taxon>
        <taxon>Pseudomonadati</taxon>
        <taxon>Acidobacteriota</taxon>
        <taxon>Terriglobia</taxon>
        <taxon>Terriglobales</taxon>
        <taxon>Candidatus Korobacteraceae</taxon>
        <taxon>Candidatus Sulfotelmatobacter</taxon>
    </lineage>
</organism>
<dbReference type="Pfam" id="PF04237">
    <property type="entry name" value="YjbR"/>
    <property type="match status" value="1"/>
</dbReference>
<dbReference type="AlphaFoldDB" id="A0A2U3KFD7"/>
<proteinExistence type="predicted"/>